<name>A0A915YC35_9BACT</name>
<dbReference type="SUPFAM" id="SSF56935">
    <property type="entry name" value="Porins"/>
    <property type="match status" value="1"/>
</dbReference>
<dbReference type="KEGG" id="aup:AsAng_0010600"/>
<evidence type="ECO:0000313" key="1">
    <source>
        <dbReference type="EMBL" id="BDS10352.1"/>
    </source>
</evidence>
<accession>A0A915YC35</accession>
<dbReference type="SUPFAM" id="SSF49464">
    <property type="entry name" value="Carboxypeptidase regulatory domain-like"/>
    <property type="match status" value="1"/>
</dbReference>
<keyword evidence="2" id="KW-1185">Reference proteome</keyword>
<dbReference type="Pfam" id="PF13715">
    <property type="entry name" value="CarbopepD_reg_2"/>
    <property type="match status" value="1"/>
</dbReference>
<dbReference type="EMBL" id="AP026867">
    <property type="protein sequence ID" value="BDS10352.1"/>
    <property type="molecule type" value="Genomic_DNA"/>
</dbReference>
<dbReference type="RefSeq" id="WP_264791673.1">
    <property type="nucleotide sequence ID" value="NZ_AP026867.1"/>
</dbReference>
<proteinExistence type="predicted"/>
<evidence type="ECO:0000313" key="2">
    <source>
        <dbReference type="Proteomes" id="UP001060919"/>
    </source>
</evidence>
<dbReference type="Gene3D" id="2.60.40.1120">
    <property type="entry name" value="Carboxypeptidase-like, regulatory domain"/>
    <property type="match status" value="1"/>
</dbReference>
<organism evidence="1 2">
    <name type="scientific">Aureispira anguillae</name>
    <dbReference type="NCBI Taxonomy" id="2864201"/>
    <lineage>
        <taxon>Bacteria</taxon>
        <taxon>Pseudomonadati</taxon>
        <taxon>Bacteroidota</taxon>
        <taxon>Saprospiria</taxon>
        <taxon>Saprospirales</taxon>
        <taxon>Saprospiraceae</taxon>
        <taxon>Aureispira</taxon>
    </lineage>
</organism>
<keyword evidence="1" id="KW-0675">Receptor</keyword>
<dbReference type="InterPro" id="IPR008969">
    <property type="entry name" value="CarboxyPept-like_regulatory"/>
</dbReference>
<dbReference type="InterPro" id="IPR037066">
    <property type="entry name" value="Plug_dom_sf"/>
</dbReference>
<reference evidence="1" key="1">
    <citation type="submission" date="2022-09" db="EMBL/GenBank/DDBJ databases">
        <title>Aureispira anguillicida sp. nov., isolated from Leptocephalus of Japanese eel Anguilla japonica.</title>
        <authorList>
            <person name="Yuasa K."/>
            <person name="Mekata T."/>
            <person name="Ikunari K."/>
        </authorList>
    </citation>
    <scope>NUCLEOTIDE SEQUENCE</scope>
    <source>
        <strain evidence="1">EL160426</strain>
    </source>
</reference>
<dbReference type="Proteomes" id="UP001060919">
    <property type="component" value="Chromosome"/>
</dbReference>
<dbReference type="AlphaFoldDB" id="A0A915YC35"/>
<gene>
    <name evidence="1" type="ORF">AsAng_0010600</name>
</gene>
<dbReference type="Gene3D" id="2.170.130.10">
    <property type="entry name" value="TonB-dependent receptor, plug domain"/>
    <property type="match status" value="1"/>
</dbReference>
<sequence>MKSINYLVLLFIFLLAINKVQGQTHTQAIYGKVVDQDSKMALIGATIKVQSGDQLLGGGTDFDGDFRIEKVPVGRLNIEVTYLGYEPVVLSSITLSSGKELNLTIEMQESTADMEEVVVSAENNRDKAAALNEMATVSARSFSVEETGRYAGSFADPSRMVTNYAGVSVGGGTFDLSNEIVVRGNSPSGLLWRMEGIEIPNPNHFADVGSSGGSVSMLNSNTLSTSDFFTGAFPGEYGNATSGVFDLNLRNGNNQKHEFTLGIGLLGIEAAAEGYFSKKSKASFLINYRYSTLGLVQAMGLNPVGDALPSYQDLSFKINLPAGKAGTFTLWGIGGDNTAYLNPEKDSLKWEKASDNDGYDAKGKMGVVGLSHRIIVSENSYLKTVVALSGQQSKSEYYELAAQDDYQKDVSGANLFNRYSIRATTAYTHKFGAKNTLKAGVVFNQLNFGYDVKRKDENTGRLKTFLDNKGATQLLQAYASWKYRPHTNWGINAGLHYSYLTLNKKYAIEPRLSAKWNFAPKHSISVGGGIHSRMEDISYYFVEVPNLEEGNKNLELKKAVHAVLGYDFAISKDINLKIEAYYQYLYDVPVENETESTLTILNTTNIFEVLNAKGMVSEGLGRNFGLDLTFEKFFSKQYYILFTASVYDSKYQAKDGNWYNTRFNTNYNISLLGGKEFKVGKNKNNTFGLNSKFILAGGSRYTPVDVEQSRAAGRAIYVDKKDYTEQVAPYVRLDFGLSYKINMKKMTHTIGIDIQNVINYNNIFTQAYNVETEKIEYLYQGGIFPNINYKIQF</sequence>
<protein>
    <submittedName>
        <fullName evidence="1">TonB-dependent receptor</fullName>
    </submittedName>
</protein>